<dbReference type="InterPro" id="IPR017932">
    <property type="entry name" value="GATase_2_dom"/>
</dbReference>
<sequence length="255" mass="28401">MCRFVVYSGPEIPLENIVILPRHSLLDQSQHASEAKLAVNGDGFGMAWYGDQDRPGLYRDVLPAWSDGNLVDLCRMIRSRLFLAHIRASTFGETSRNNCHPFTYGNWSFMHNGEIADFPRLRRRFEAMLGDAYYAARRGRTDSELFFLLLLTNGLQEDPHEAVVQTIAQIEAAQGEVARGNRITATFSDGHTTHAFRYSGSDDIPTLYHGSGMDHGGQVLASEPLDPNTGTWTMLEAGRLYSLNKGALTHRPLSG</sequence>
<dbReference type="Gene3D" id="3.60.20.10">
    <property type="entry name" value="Glutamine Phosphoribosylpyrophosphate, subunit 1, domain 1"/>
    <property type="match status" value="1"/>
</dbReference>
<keyword evidence="1 3" id="KW-0315">Glutamine amidotransferase</keyword>
<dbReference type="Pfam" id="PF13230">
    <property type="entry name" value="GATase_4"/>
    <property type="match status" value="1"/>
</dbReference>
<dbReference type="EMBL" id="JAMFMB010000037">
    <property type="protein sequence ID" value="MCL6285780.1"/>
    <property type="molecule type" value="Genomic_DNA"/>
</dbReference>
<name>A0ABT0Q7I4_9RHOB</name>
<dbReference type="InterPro" id="IPR026869">
    <property type="entry name" value="EgtC-like"/>
</dbReference>
<dbReference type="RefSeq" id="WP_249712919.1">
    <property type="nucleotide sequence ID" value="NZ_JAMFMB010000037.1"/>
</dbReference>
<evidence type="ECO:0000259" key="2">
    <source>
        <dbReference type="PROSITE" id="PS51278"/>
    </source>
</evidence>
<evidence type="ECO:0000313" key="3">
    <source>
        <dbReference type="EMBL" id="MCL6285780.1"/>
    </source>
</evidence>
<dbReference type="PANTHER" id="PTHR43187">
    <property type="entry name" value="GLUTAMINE AMIDOTRANSFERASE DUG3-RELATED"/>
    <property type="match status" value="1"/>
</dbReference>
<dbReference type="InterPro" id="IPR052373">
    <property type="entry name" value="Gamma-glu_amide_hydrolase"/>
</dbReference>
<protein>
    <submittedName>
        <fullName evidence="3">Class II glutamine amidotransferase</fullName>
    </submittedName>
</protein>
<dbReference type="PROSITE" id="PS51278">
    <property type="entry name" value="GATASE_TYPE_2"/>
    <property type="match status" value="1"/>
</dbReference>
<reference evidence="3" key="1">
    <citation type="submission" date="2022-05" db="EMBL/GenBank/DDBJ databases">
        <authorList>
            <person name="Park J.-S."/>
        </authorList>
    </citation>
    <scope>NUCLEOTIDE SEQUENCE</scope>
    <source>
        <strain evidence="3">2012CJ41-6</strain>
    </source>
</reference>
<organism evidence="3 4">
    <name type="scientific">Ruegeria spongiae</name>
    <dbReference type="NCBI Taxonomy" id="2942209"/>
    <lineage>
        <taxon>Bacteria</taxon>
        <taxon>Pseudomonadati</taxon>
        <taxon>Pseudomonadota</taxon>
        <taxon>Alphaproteobacteria</taxon>
        <taxon>Rhodobacterales</taxon>
        <taxon>Roseobacteraceae</taxon>
        <taxon>Ruegeria</taxon>
    </lineage>
</organism>
<feature type="domain" description="Glutamine amidotransferase type-2" evidence="2">
    <location>
        <begin position="2"/>
        <end position="255"/>
    </location>
</feature>
<dbReference type="Proteomes" id="UP001203880">
    <property type="component" value="Unassembled WGS sequence"/>
</dbReference>
<dbReference type="CDD" id="cd01908">
    <property type="entry name" value="YafJ"/>
    <property type="match status" value="1"/>
</dbReference>
<keyword evidence="4" id="KW-1185">Reference proteome</keyword>
<proteinExistence type="predicted"/>
<dbReference type="InterPro" id="IPR029055">
    <property type="entry name" value="Ntn_hydrolases_N"/>
</dbReference>
<evidence type="ECO:0000313" key="4">
    <source>
        <dbReference type="Proteomes" id="UP001203880"/>
    </source>
</evidence>
<dbReference type="SUPFAM" id="SSF56235">
    <property type="entry name" value="N-terminal nucleophile aminohydrolases (Ntn hydrolases)"/>
    <property type="match status" value="1"/>
</dbReference>
<comment type="caution">
    <text evidence="3">The sequence shown here is derived from an EMBL/GenBank/DDBJ whole genome shotgun (WGS) entry which is preliminary data.</text>
</comment>
<accession>A0ABT0Q7I4</accession>
<gene>
    <name evidence="3" type="ORF">M3P21_19840</name>
</gene>
<dbReference type="PANTHER" id="PTHR43187:SF1">
    <property type="entry name" value="GLUTAMINE AMIDOTRANSFERASE DUG3-RELATED"/>
    <property type="match status" value="1"/>
</dbReference>
<evidence type="ECO:0000256" key="1">
    <source>
        <dbReference type="ARBA" id="ARBA00022962"/>
    </source>
</evidence>